<name>A0A518BLL2_9BACT</name>
<dbReference type="InterPro" id="IPR001509">
    <property type="entry name" value="Epimerase_deHydtase"/>
</dbReference>
<protein>
    <submittedName>
        <fullName evidence="6">dTDP-glucose 4,6-dehydratase</fullName>
        <ecNumber evidence="6">4.2.1.46</ecNumber>
    </submittedName>
</protein>
<evidence type="ECO:0000256" key="3">
    <source>
        <dbReference type="ARBA" id="ARBA00023027"/>
    </source>
</evidence>
<dbReference type="GO" id="GO:0070403">
    <property type="term" value="F:NAD+ binding"/>
    <property type="evidence" value="ECO:0007669"/>
    <property type="project" value="InterPro"/>
</dbReference>
<dbReference type="EC" id="4.2.1.46" evidence="6"/>
<evidence type="ECO:0000313" key="6">
    <source>
        <dbReference type="EMBL" id="QDU67843.1"/>
    </source>
</evidence>
<evidence type="ECO:0000313" key="7">
    <source>
        <dbReference type="Proteomes" id="UP000316921"/>
    </source>
</evidence>
<gene>
    <name evidence="6" type="primary">strE</name>
    <name evidence="6" type="ORF">Pla133_29320</name>
</gene>
<evidence type="ECO:0000256" key="1">
    <source>
        <dbReference type="ARBA" id="ARBA00001911"/>
    </source>
</evidence>
<dbReference type="Pfam" id="PF01370">
    <property type="entry name" value="Epimerase"/>
    <property type="match status" value="1"/>
</dbReference>
<dbReference type="Gene3D" id="3.40.50.720">
    <property type="entry name" value="NAD(P)-binding Rossmann-like Domain"/>
    <property type="match status" value="1"/>
</dbReference>
<evidence type="ECO:0000256" key="2">
    <source>
        <dbReference type="ARBA" id="ARBA00022793"/>
    </source>
</evidence>
<dbReference type="SUPFAM" id="SSF51735">
    <property type="entry name" value="NAD(P)-binding Rossmann-fold domains"/>
    <property type="match status" value="1"/>
</dbReference>
<dbReference type="GO" id="GO:0008460">
    <property type="term" value="F:dTDP-glucose 4,6-dehydratase activity"/>
    <property type="evidence" value="ECO:0007669"/>
    <property type="project" value="UniProtKB-EC"/>
</dbReference>
<proteinExistence type="predicted"/>
<dbReference type="UniPathway" id="UPA00796">
    <property type="reaction ID" value="UER00771"/>
</dbReference>
<keyword evidence="2" id="KW-0210">Decarboxylase</keyword>
<accession>A0A518BLL2</accession>
<dbReference type="PANTHER" id="PTHR43078:SF6">
    <property type="entry name" value="UDP-GLUCURONIC ACID DECARBOXYLASE 1"/>
    <property type="match status" value="1"/>
</dbReference>
<dbReference type="Proteomes" id="UP000316921">
    <property type="component" value="Chromosome"/>
</dbReference>
<dbReference type="PANTHER" id="PTHR43078">
    <property type="entry name" value="UDP-GLUCURONIC ACID DECARBOXYLASE-RELATED"/>
    <property type="match status" value="1"/>
</dbReference>
<dbReference type="GO" id="GO:0048040">
    <property type="term" value="F:UDP-glucuronate decarboxylase activity"/>
    <property type="evidence" value="ECO:0007669"/>
    <property type="project" value="TreeGrafter"/>
</dbReference>
<dbReference type="GO" id="GO:0033320">
    <property type="term" value="P:UDP-D-xylose biosynthetic process"/>
    <property type="evidence" value="ECO:0007669"/>
    <property type="project" value="UniProtKB-UniPathway"/>
</dbReference>
<dbReference type="AlphaFoldDB" id="A0A518BLL2"/>
<dbReference type="InterPro" id="IPR044516">
    <property type="entry name" value="UXS-like"/>
</dbReference>
<keyword evidence="4 6" id="KW-0456">Lyase</keyword>
<sequence>MTEHLLITGGAGFIGSHLADRWLAEGGAVTVLDDLSTGRVENLRAAARHPRLRFEQGSVLDRRRVRRLVEEVDLIAHLGAVVGVRRVCERPLETLRVNAGGSEVLLEAAAELGRPTLVASSSEVYGASPRLPYREEQELGYGSPEIPRWSYAASKAAAESNALAHHEASGLEVRIVRFFNTSGPRQRPNSGMVLPRMVARALAGEPLVIYGDGQQSRCFCHVRDTVEAVVRLMREPRANGKVFNVGSAREVSIEQLAELVQQRVGRKVGVERRPYAEDFGADFVDTRRRVPCLARLRDAIHFEPATPLERLVDDVCADLSASMGAPR</sequence>
<reference evidence="6 7" key="1">
    <citation type="submission" date="2019-02" db="EMBL/GenBank/DDBJ databases">
        <title>Deep-cultivation of Planctomycetes and their phenomic and genomic characterization uncovers novel biology.</title>
        <authorList>
            <person name="Wiegand S."/>
            <person name="Jogler M."/>
            <person name="Boedeker C."/>
            <person name="Pinto D."/>
            <person name="Vollmers J."/>
            <person name="Rivas-Marin E."/>
            <person name="Kohn T."/>
            <person name="Peeters S.H."/>
            <person name="Heuer A."/>
            <person name="Rast P."/>
            <person name="Oberbeckmann S."/>
            <person name="Bunk B."/>
            <person name="Jeske O."/>
            <person name="Meyerdierks A."/>
            <person name="Storesund J.E."/>
            <person name="Kallscheuer N."/>
            <person name="Luecker S."/>
            <person name="Lage O.M."/>
            <person name="Pohl T."/>
            <person name="Merkel B.J."/>
            <person name="Hornburger P."/>
            <person name="Mueller R.-W."/>
            <person name="Bruemmer F."/>
            <person name="Labrenz M."/>
            <person name="Spormann A.M."/>
            <person name="Op den Camp H."/>
            <person name="Overmann J."/>
            <person name="Amann R."/>
            <person name="Jetten M.S.M."/>
            <person name="Mascher T."/>
            <person name="Medema M.H."/>
            <person name="Devos D.P."/>
            <person name="Kaster A.-K."/>
            <person name="Ovreas L."/>
            <person name="Rohde M."/>
            <person name="Galperin M.Y."/>
            <person name="Jogler C."/>
        </authorList>
    </citation>
    <scope>NUCLEOTIDE SEQUENCE [LARGE SCALE GENOMIC DNA]</scope>
    <source>
        <strain evidence="6 7">Pla133</strain>
    </source>
</reference>
<organism evidence="6 7">
    <name type="scientific">Engelhardtia mirabilis</name>
    <dbReference type="NCBI Taxonomy" id="2528011"/>
    <lineage>
        <taxon>Bacteria</taxon>
        <taxon>Pseudomonadati</taxon>
        <taxon>Planctomycetota</taxon>
        <taxon>Planctomycetia</taxon>
        <taxon>Planctomycetia incertae sedis</taxon>
        <taxon>Engelhardtia</taxon>
    </lineage>
</organism>
<keyword evidence="7" id="KW-1185">Reference proteome</keyword>
<dbReference type="GO" id="GO:0005737">
    <property type="term" value="C:cytoplasm"/>
    <property type="evidence" value="ECO:0007669"/>
    <property type="project" value="TreeGrafter"/>
</dbReference>
<evidence type="ECO:0000259" key="5">
    <source>
        <dbReference type="Pfam" id="PF01370"/>
    </source>
</evidence>
<evidence type="ECO:0000256" key="4">
    <source>
        <dbReference type="ARBA" id="ARBA00023239"/>
    </source>
</evidence>
<keyword evidence="3" id="KW-0520">NAD</keyword>
<dbReference type="EMBL" id="CP036287">
    <property type="protein sequence ID" value="QDU67843.1"/>
    <property type="molecule type" value="Genomic_DNA"/>
</dbReference>
<dbReference type="RefSeq" id="WP_419191535.1">
    <property type="nucleotide sequence ID" value="NZ_CP036287.1"/>
</dbReference>
<comment type="cofactor">
    <cofactor evidence="1">
        <name>NAD(+)</name>
        <dbReference type="ChEBI" id="CHEBI:57540"/>
    </cofactor>
</comment>
<dbReference type="GO" id="GO:0042732">
    <property type="term" value="P:D-xylose metabolic process"/>
    <property type="evidence" value="ECO:0007669"/>
    <property type="project" value="InterPro"/>
</dbReference>
<feature type="domain" description="NAD-dependent epimerase/dehydratase" evidence="5">
    <location>
        <begin position="6"/>
        <end position="246"/>
    </location>
</feature>
<dbReference type="KEGG" id="pbap:Pla133_29320"/>
<dbReference type="InterPro" id="IPR036291">
    <property type="entry name" value="NAD(P)-bd_dom_sf"/>
</dbReference>